<feature type="transmembrane region" description="Helical" evidence="8">
    <location>
        <begin position="7"/>
        <end position="25"/>
    </location>
</feature>
<dbReference type="Pfam" id="PF07690">
    <property type="entry name" value="MFS_1"/>
    <property type="match status" value="1"/>
</dbReference>
<dbReference type="InterPro" id="IPR020846">
    <property type="entry name" value="MFS_dom"/>
</dbReference>
<evidence type="ECO:0000256" key="7">
    <source>
        <dbReference type="ARBA" id="ARBA00023136"/>
    </source>
</evidence>
<accession>Q2GEY1</accession>
<dbReference type="eggNOG" id="COG2814">
    <property type="taxonomic scope" value="Bacteria"/>
</dbReference>
<protein>
    <recommendedName>
        <fullName evidence="8">Bcr/CflA family efflux transporter</fullName>
    </recommendedName>
</protein>
<dbReference type="HOGENOM" id="CLU_001265_47_1_5"/>
<dbReference type="NCBIfam" id="TIGR00710">
    <property type="entry name" value="efflux_Bcr_CflA"/>
    <property type="match status" value="1"/>
</dbReference>
<dbReference type="CDD" id="cd17320">
    <property type="entry name" value="MFS_MdfA_MDR_like"/>
    <property type="match status" value="1"/>
</dbReference>
<dbReference type="InterPro" id="IPR004812">
    <property type="entry name" value="Efflux_drug-R_Bcr/CmlA"/>
</dbReference>
<dbReference type="GO" id="GO:1990961">
    <property type="term" value="P:xenobiotic detoxification by transmembrane export across the plasma membrane"/>
    <property type="evidence" value="ECO:0007669"/>
    <property type="project" value="InterPro"/>
</dbReference>
<dbReference type="Proteomes" id="UP000001942">
    <property type="component" value="Chromosome"/>
</dbReference>
<feature type="transmembrane region" description="Helical" evidence="8">
    <location>
        <begin position="97"/>
        <end position="118"/>
    </location>
</feature>
<feature type="transmembrane region" description="Helical" evidence="8">
    <location>
        <begin position="31"/>
        <end position="59"/>
    </location>
</feature>
<feature type="transmembrane region" description="Helical" evidence="8">
    <location>
        <begin position="71"/>
        <end position="91"/>
    </location>
</feature>
<evidence type="ECO:0000256" key="2">
    <source>
        <dbReference type="ARBA" id="ARBA00006236"/>
    </source>
</evidence>
<dbReference type="SUPFAM" id="SSF103473">
    <property type="entry name" value="MFS general substrate transporter"/>
    <property type="match status" value="1"/>
</dbReference>
<sequence length="397" mass="43127">MNRFLHVVLITFVVFVADVAVEIYVPALPSIGVFFSATAMAVKASISSNILGLALSSLFWGTVSDLWGRKLALLLGSLVFVVSSVLCIFSASIDALVFFRFLQGIGQGVAVVVGFASVKDFYSGEKCAQVISKLSSVVAVSPTFAPILGTVILFYFSWHYIFLFLASLGLVCLLLLVFFFQDTLKERNPASLRGLLNSYIRIATNKSYVLYSAITVITFMWLWNVISSAPFLLLEDMGVTIQEYGYLVAINVMGFLLGTILNSKYIPKVGLKKLVAFGLALPLLSEVLLILLHYTTGFSPLILECIWFFSAMGLAFVIGNSTTLALDQVGESNNGKATALLVCSEMALGSLSVYLNAPFYDGTIVPLSLFTIVSVLASMIVFYYAVRNPGNTVKPAR</sequence>
<organism evidence="10 11">
    <name type="scientific">Ehrlichia sennetsu (strain ATCC VR-367 / Miyayama)</name>
    <name type="common">Neorickettsia sennetsu</name>
    <dbReference type="NCBI Taxonomy" id="222891"/>
    <lineage>
        <taxon>Bacteria</taxon>
        <taxon>Pseudomonadati</taxon>
        <taxon>Pseudomonadota</taxon>
        <taxon>Alphaproteobacteria</taxon>
        <taxon>Rickettsiales</taxon>
        <taxon>Anaplasmataceae</taxon>
        <taxon>Ehrlichia</taxon>
    </lineage>
</organism>
<dbReference type="PANTHER" id="PTHR23502:SF132">
    <property type="entry name" value="POLYAMINE TRANSPORTER 2-RELATED"/>
    <property type="match status" value="1"/>
</dbReference>
<dbReference type="GO" id="GO:0042910">
    <property type="term" value="F:xenobiotic transmembrane transporter activity"/>
    <property type="evidence" value="ECO:0007669"/>
    <property type="project" value="InterPro"/>
</dbReference>
<keyword evidence="7 8" id="KW-0472">Membrane</keyword>
<comment type="similarity">
    <text evidence="2 8">Belongs to the major facilitator superfamily. Bcr/CmlA family.</text>
</comment>
<name>Q2GEY1_EHRS3</name>
<dbReference type="InterPro" id="IPR011701">
    <property type="entry name" value="MFS"/>
</dbReference>
<keyword evidence="8" id="KW-0997">Cell inner membrane</keyword>
<dbReference type="InterPro" id="IPR036259">
    <property type="entry name" value="MFS_trans_sf"/>
</dbReference>
<comment type="subcellular location">
    <subcellularLocation>
        <location evidence="1 8">Cell inner membrane</location>
        <topology evidence="1 8">Multi-pass membrane protein</topology>
    </subcellularLocation>
</comment>
<feature type="transmembrane region" description="Helical" evidence="8">
    <location>
        <begin position="130"/>
        <end position="154"/>
    </location>
</feature>
<feature type="transmembrane region" description="Helical" evidence="8">
    <location>
        <begin position="208"/>
        <end position="232"/>
    </location>
</feature>
<evidence type="ECO:0000256" key="8">
    <source>
        <dbReference type="RuleBase" id="RU365088"/>
    </source>
</evidence>
<keyword evidence="3 8" id="KW-0813">Transport</keyword>
<evidence type="ECO:0000256" key="3">
    <source>
        <dbReference type="ARBA" id="ARBA00022448"/>
    </source>
</evidence>
<proteinExistence type="inferred from homology"/>
<evidence type="ECO:0000259" key="9">
    <source>
        <dbReference type="PROSITE" id="PS50850"/>
    </source>
</evidence>
<evidence type="ECO:0000256" key="6">
    <source>
        <dbReference type="ARBA" id="ARBA00022989"/>
    </source>
</evidence>
<dbReference type="EMBL" id="CP000237">
    <property type="protein sequence ID" value="ABD45969.1"/>
    <property type="molecule type" value="Genomic_DNA"/>
</dbReference>
<dbReference type="AlphaFoldDB" id="Q2GEY1"/>
<dbReference type="PANTHER" id="PTHR23502">
    <property type="entry name" value="MAJOR FACILITATOR SUPERFAMILY"/>
    <property type="match status" value="1"/>
</dbReference>
<evidence type="ECO:0000256" key="1">
    <source>
        <dbReference type="ARBA" id="ARBA00004429"/>
    </source>
</evidence>
<feature type="transmembrane region" description="Helical" evidence="8">
    <location>
        <begin position="338"/>
        <end position="357"/>
    </location>
</feature>
<keyword evidence="6 8" id="KW-1133">Transmembrane helix</keyword>
<feature type="domain" description="Major facilitator superfamily (MFS) profile" evidence="9">
    <location>
        <begin position="4"/>
        <end position="389"/>
    </location>
</feature>
<feature type="transmembrane region" description="Helical" evidence="8">
    <location>
        <begin position="306"/>
        <end position="326"/>
    </location>
</feature>
<dbReference type="STRING" id="222891.NSE_0064"/>
<evidence type="ECO:0000313" key="10">
    <source>
        <dbReference type="EMBL" id="ABD45969.1"/>
    </source>
</evidence>
<keyword evidence="5 8" id="KW-0812">Transmembrane</keyword>
<evidence type="ECO:0000313" key="11">
    <source>
        <dbReference type="Proteomes" id="UP000001942"/>
    </source>
</evidence>
<dbReference type="KEGG" id="nse:NSE_0064"/>
<keyword evidence="11" id="KW-1185">Reference proteome</keyword>
<feature type="transmembrane region" description="Helical" evidence="8">
    <location>
        <begin position="160"/>
        <end position="180"/>
    </location>
</feature>
<evidence type="ECO:0000256" key="5">
    <source>
        <dbReference type="ARBA" id="ARBA00022692"/>
    </source>
</evidence>
<dbReference type="GO" id="GO:0005886">
    <property type="term" value="C:plasma membrane"/>
    <property type="evidence" value="ECO:0007669"/>
    <property type="project" value="UniProtKB-SubCell"/>
</dbReference>
<dbReference type="Gene3D" id="1.20.1720.10">
    <property type="entry name" value="Multidrug resistance protein D"/>
    <property type="match status" value="1"/>
</dbReference>
<dbReference type="RefSeq" id="WP_011451471.1">
    <property type="nucleotide sequence ID" value="NC_007798.1"/>
</dbReference>
<evidence type="ECO:0000256" key="4">
    <source>
        <dbReference type="ARBA" id="ARBA00022475"/>
    </source>
</evidence>
<feature type="transmembrane region" description="Helical" evidence="8">
    <location>
        <begin position="274"/>
        <end position="294"/>
    </location>
</feature>
<reference evidence="10 11" key="1">
    <citation type="journal article" date="2006" name="PLoS Genet.">
        <title>Comparative genomics of emerging human ehrlichiosis agents.</title>
        <authorList>
            <person name="Dunning Hotopp J.C."/>
            <person name="Lin M."/>
            <person name="Madupu R."/>
            <person name="Crabtree J."/>
            <person name="Angiuoli S.V."/>
            <person name="Eisen J.A."/>
            <person name="Seshadri R."/>
            <person name="Ren Q."/>
            <person name="Wu M."/>
            <person name="Utterback T.R."/>
            <person name="Smith S."/>
            <person name="Lewis M."/>
            <person name="Khouri H."/>
            <person name="Zhang C."/>
            <person name="Niu H."/>
            <person name="Lin Q."/>
            <person name="Ohashi N."/>
            <person name="Zhi N."/>
            <person name="Nelson W."/>
            <person name="Brinkac L.M."/>
            <person name="Dodson R.J."/>
            <person name="Rosovitz M.J."/>
            <person name="Sundaram J."/>
            <person name="Daugherty S.C."/>
            <person name="Davidsen T."/>
            <person name="Durkin A.S."/>
            <person name="Gwinn M."/>
            <person name="Haft D.H."/>
            <person name="Selengut J.D."/>
            <person name="Sullivan S.A."/>
            <person name="Zafar N."/>
            <person name="Zhou L."/>
            <person name="Benahmed F."/>
            <person name="Forberger H."/>
            <person name="Halpin R."/>
            <person name="Mulligan S."/>
            <person name="Robinson J."/>
            <person name="White O."/>
            <person name="Rikihisa Y."/>
            <person name="Tettelin H."/>
        </authorList>
    </citation>
    <scope>NUCLEOTIDE SEQUENCE [LARGE SCALE GENOMIC DNA]</scope>
    <source>
        <strain evidence="11">ATCC VR-367 / Miyayama</strain>
    </source>
</reference>
<feature type="transmembrane region" description="Helical" evidence="8">
    <location>
        <begin position="363"/>
        <end position="386"/>
    </location>
</feature>
<feature type="transmembrane region" description="Helical" evidence="8">
    <location>
        <begin position="244"/>
        <end position="262"/>
    </location>
</feature>
<dbReference type="PROSITE" id="PS50850">
    <property type="entry name" value="MFS"/>
    <property type="match status" value="1"/>
</dbReference>
<keyword evidence="4" id="KW-1003">Cell membrane</keyword>
<gene>
    <name evidence="10" type="ordered locus">NSE_0064</name>
</gene>